<evidence type="ECO:0000313" key="3">
    <source>
        <dbReference type="EMBL" id="KAF3851748.1"/>
    </source>
</evidence>
<evidence type="ECO:0000313" key="4">
    <source>
        <dbReference type="Proteomes" id="UP000518266"/>
    </source>
</evidence>
<dbReference type="AlphaFoldDB" id="A0A7J5YUB6"/>
<gene>
    <name evidence="3" type="ORF">F7725_005103</name>
</gene>
<dbReference type="Proteomes" id="UP000518266">
    <property type="component" value="Unassembled WGS sequence"/>
</dbReference>
<reference evidence="3 4" key="1">
    <citation type="submission" date="2020-03" db="EMBL/GenBank/DDBJ databases">
        <title>Dissostichus mawsoni Genome sequencing and assembly.</title>
        <authorList>
            <person name="Park H."/>
        </authorList>
    </citation>
    <scope>NUCLEOTIDE SEQUENCE [LARGE SCALE GENOMIC DNA]</scope>
    <source>
        <strain evidence="3">DM0001</strain>
        <tissue evidence="3">Muscle</tissue>
    </source>
</reference>
<evidence type="ECO:0000256" key="1">
    <source>
        <dbReference type="SAM" id="MobiDB-lite"/>
    </source>
</evidence>
<keyword evidence="2" id="KW-0812">Transmembrane</keyword>
<evidence type="ECO:0000256" key="2">
    <source>
        <dbReference type="SAM" id="Phobius"/>
    </source>
</evidence>
<comment type="caution">
    <text evidence="3">The sequence shown here is derived from an EMBL/GenBank/DDBJ whole genome shotgun (WGS) entry which is preliminary data.</text>
</comment>
<dbReference type="EMBL" id="JAAKFY010000009">
    <property type="protein sequence ID" value="KAF3851748.1"/>
    <property type="molecule type" value="Genomic_DNA"/>
</dbReference>
<keyword evidence="2" id="KW-0472">Membrane</keyword>
<feature type="compositionally biased region" description="Basic and acidic residues" evidence="1">
    <location>
        <begin position="14"/>
        <end position="25"/>
    </location>
</feature>
<proteinExistence type="predicted"/>
<protein>
    <submittedName>
        <fullName evidence="3">Uncharacterized protein</fullName>
    </submittedName>
</protein>
<feature type="transmembrane region" description="Helical" evidence="2">
    <location>
        <begin position="223"/>
        <end position="241"/>
    </location>
</feature>
<feature type="region of interest" description="Disordered" evidence="1">
    <location>
        <begin position="1"/>
        <end position="25"/>
    </location>
</feature>
<accession>A0A7J5YUB6</accession>
<name>A0A7J5YUB6_DISMA</name>
<keyword evidence="2" id="KW-1133">Transmembrane helix</keyword>
<sequence length="257" mass="28338">MTAVRMKPMSGTDTPREAQQFRDGKRSQECRHSLLTKTVQRLCIPGNGRFQCSADVGNPCDEGSCSPLQCPENGKKSLVPFHGFVVNAVVPNQSIGHIHAAHASVVVHHSVRNGNNLSLPHTSLFHFPPDSLSTEGCMHCGAHGHFTAVHPLHKQELASPYPTQISPFSLFRNQKMQREAELVLVQTSGGVAWMLMALGQLYADLMHVVARMRQMLMAVIQKPFDMVFITYTGVFTLLLPASEHFLQYLLTVVASSP</sequence>
<organism evidence="3 4">
    <name type="scientific">Dissostichus mawsoni</name>
    <name type="common">Antarctic cod</name>
    <dbReference type="NCBI Taxonomy" id="36200"/>
    <lineage>
        <taxon>Eukaryota</taxon>
        <taxon>Metazoa</taxon>
        <taxon>Chordata</taxon>
        <taxon>Craniata</taxon>
        <taxon>Vertebrata</taxon>
        <taxon>Euteleostomi</taxon>
        <taxon>Actinopterygii</taxon>
        <taxon>Neopterygii</taxon>
        <taxon>Teleostei</taxon>
        <taxon>Neoteleostei</taxon>
        <taxon>Acanthomorphata</taxon>
        <taxon>Eupercaria</taxon>
        <taxon>Perciformes</taxon>
        <taxon>Notothenioidei</taxon>
        <taxon>Nototheniidae</taxon>
        <taxon>Dissostichus</taxon>
    </lineage>
</organism>
<feature type="transmembrane region" description="Helical" evidence="2">
    <location>
        <begin position="182"/>
        <end position="203"/>
    </location>
</feature>
<keyword evidence="4" id="KW-1185">Reference proteome</keyword>